<name>A0ABP0SQZ8_9DINO</name>
<evidence type="ECO:0000313" key="8">
    <source>
        <dbReference type="Proteomes" id="UP001642484"/>
    </source>
</evidence>
<organism evidence="7 8">
    <name type="scientific">Durusdinium trenchii</name>
    <dbReference type="NCBI Taxonomy" id="1381693"/>
    <lineage>
        <taxon>Eukaryota</taxon>
        <taxon>Sar</taxon>
        <taxon>Alveolata</taxon>
        <taxon>Dinophyceae</taxon>
        <taxon>Suessiales</taxon>
        <taxon>Symbiodiniaceae</taxon>
        <taxon>Durusdinium</taxon>
    </lineage>
</organism>
<sequence length="987" mass="108015">MPDATNAGAPPMDALATAEQLEEAAEKRISEGSWDYIMGGEADTICRNRTAFDPWLFRPRILRDVSEIDLSCSLFGAACATPIYLSSVAKGRLVDPKGEATFVRAAERLRSRFLVPTVSSLPLEEIWKASKHSQAFQIYLLTNDENFAMPAGLAEALRLGVNALVLTVDANAPRHGALHRFTSAATGVFPSPLLDWEKFKEMRKSFPVGVPVYLKGVQCAEDALMAVELGLQGVVVSNHGGRACGNSIGALEALQEISAALREAGHLGPNSTFELYFDSGVRCAADVVKALCLGARGVGLGRLYYWAAACHGEEGIVQLVERLTFEVRRCMAQLGCRRLSELGVACLAKSEGGGFSRRLDDYGRPRAEELIRSSDGVDGKAFYLKRQVYKKPFPDGALSEVMHEQRLVDEAERRAKEEPCGAALRTEAAREKAAREAAEAPGSLGSLGGSGAATECPASDGDPGRSAFGILAPKPKCRGPSPRGRGMGYCKLNAVTKTHNCPVFQGTSSPQDTFISHSWSCPAWMKYLGICYYLNLDLAVEASTLACVLAVSMLLFRSSGSITVVAQEGQFLLMGALILFPVAMFLLIFFFGQFFCQQSFWFDRICVNQAHSAEKAKTLQGIPAFVAHSQQMLVLLDSTYFERLWCNYEVAIAAKTFRNIQLVPVWEPVFTLGLFAIGLFGALSYFGAPEEPRIDADGDLRSSLFQSVVIYYYVPWYICLCLALPTAWLSSQKLAHHKLMLKQITSFELRAASCALASDREIIEEQIMELFDEAFEPPVSVSFQESSFDDGGQASQVVSPESMRLIRHVTSYPSKEEVMQEFNAYIRGPLHLKLLSLLGSEVDVPLKLCVIGTAPSILLCLTLLLGCNGHHDCDTAAARLGYPSVTQYMLVNVLVAILSPLYMVILLPLTLRGTEQVAKVLSHRLEILCSTLLVALLLYLLDLVIGAWAGSFAVVVIDFNLFWLMGFMASSLILGFLVWHLHFARRP</sequence>
<keyword evidence="2" id="KW-0560">Oxidoreductase</keyword>
<dbReference type="SUPFAM" id="SSF51395">
    <property type="entry name" value="FMN-linked oxidoreductases"/>
    <property type="match status" value="1"/>
</dbReference>
<gene>
    <name evidence="7" type="ORF">CCMP2556_LOCUS52978</name>
</gene>
<feature type="transmembrane region" description="Helical" evidence="5">
    <location>
        <begin position="927"/>
        <end position="949"/>
    </location>
</feature>
<dbReference type="InterPro" id="IPR000262">
    <property type="entry name" value="FMN-dep_DH"/>
</dbReference>
<feature type="transmembrane region" description="Helical" evidence="5">
    <location>
        <begin position="961"/>
        <end position="981"/>
    </location>
</feature>
<dbReference type="PANTHER" id="PTHR10578:SF143">
    <property type="entry name" value="FMN-DEPENDENT ALPHA-HYDROXY ACID DEHYDROGENASE PB1A11.03"/>
    <property type="match status" value="1"/>
</dbReference>
<feature type="domain" description="FMN hydroxy acid dehydrogenase" evidence="6">
    <location>
        <begin position="10"/>
        <end position="352"/>
    </location>
</feature>
<dbReference type="CDD" id="cd02809">
    <property type="entry name" value="alpha_hydroxyacid_oxid_FMN"/>
    <property type="match status" value="1"/>
</dbReference>
<evidence type="ECO:0000313" key="7">
    <source>
        <dbReference type="EMBL" id="CAK9114589.1"/>
    </source>
</evidence>
<dbReference type="Pfam" id="PF01070">
    <property type="entry name" value="FMN_dh"/>
    <property type="match status" value="2"/>
</dbReference>
<evidence type="ECO:0000259" key="6">
    <source>
        <dbReference type="PROSITE" id="PS51349"/>
    </source>
</evidence>
<dbReference type="InterPro" id="IPR013785">
    <property type="entry name" value="Aldolase_TIM"/>
</dbReference>
<keyword evidence="8" id="KW-1185">Reference proteome</keyword>
<feature type="transmembrane region" description="Helical" evidence="5">
    <location>
        <begin position="844"/>
        <end position="865"/>
    </location>
</feature>
<accession>A0ABP0SQZ8</accession>
<dbReference type="Proteomes" id="UP001642484">
    <property type="component" value="Unassembled WGS sequence"/>
</dbReference>
<keyword evidence="5" id="KW-1133">Transmembrane helix</keyword>
<dbReference type="EMBL" id="CAXAMN010028027">
    <property type="protein sequence ID" value="CAK9114589.1"/>
    <property type="molecule type" value="Genomic_DNA"/>
</dbReference>
<evidence type="ECO:0000256" key="4">
    <source>
        <dbReference type="SAM" id="MobiDB-lite"/>
    </source>
</evidence>
<feature type="region of interest" description="Disordered" evidence="4">
    <location>
        <begin position="412"/>
        <end position="467"/>
    </location>
</feature>
<feature type="compositionally biased region" description="Basic and acidic residues" evidence="4">
    <location>
        <begin position="427"/>
        <end position="438"/>
    </location>
</feature>
<feature type="transmembrane region" description="Helical" evidence="5">
    <location>
        <begin position="708"/>
        <end position="730"/>
    </location>
</feature>
<dbReference type="PROSITE" id="PS51349">
    <property type="entry name" value="FMN_HYDROXY_ACID_DH_2"/>
    <property type="match status" value="1"/>
</dbReference>
<feature type="transmembrane region" description="Helical" evidence="5">
    <location>
        <begin position="571"/>
        <end position="595"/>
    </location>
</feature>
<comment type="similarity">
    <text evidence="3">Belongs to the FMN-dependent alpha-hydroxy acid dehydrogenase family.</text>
</comment>
<evidence type="ECO:0000256" key="1">
    <source>
        <dbReference type="ARBA" id="ARBA00001917"/>
    </source>
</evidence>
<feature type="transmembrane region" description="Helical" evidence="5">
    <location>
        <begin position="665"/>
        <end position="688"/>
    </location>
</feature>
<dbReference type="PANTHER" id="PTHR10578">
    <property type="entry name" value="S -2-HYDROXY-ACID OXIDASE-RELATED"/>
    <property type="match status" value="1"/>
</dbReference>
<evidence type="ECO:0000256" key="3">
    <source>
        <dbReference type="ARBA" id="ARBA00024042"/>
    </source>
</evidence>
<proteinExistence type="inferred from homology"/>
<keyword evidence="5" id="KW-0812">Transmembrane</keyword>
<reference evidence="7 8" key="1">
    <citation type="submission" date="2024-02" db="EMBL/GenBank/DDBJ databases">
        <authorList>
            <person name="Chen Y."/>
            <person name="Shah S."/>
            <person name="Dougan E. K."/>
            <person name="Thang M."/>
            <person name="Chan C."/>
        </authorList>
    </citation>
    <scope>NUCLEOTIDE SEQUENCE [LARGE SCALE GENOMIC DNA]</scope>
</reference>
<keyword evidence="5" id="KW-0472">Membrane</keyword>
<comment type="caution">
    <text evidence="7">The sequence shown here is derived from an EMBL/GenBank/DDBJ whole genome shotgun (WGS) entry which is preliminary data.</text>
</comment>
<protein>
    <recommendedName>
        <fullName evidence="6">FMN hydroxy acid dehydrogenase domain-containing protein</fullName>
    </recommendedName>
</protein>
<evidence type="ECO:0000256" key="2">
    <source>
        <dbReference type="ARBA" id="ARBA00023002"/>
    </source>
</evidence>
<evidence type="ECO:0000256" key="5">
    <source>
        <dbReference type="SAM" id="Phobius"/>
    </source>
</evidence>
<dbReference type="InterPro" id="IPR012133">
    <property type="entry name" value="Alpha-hydoxy_acid_DH_FMN"/>
</dbReference>
<comment type="cofactor">
    <cofactor evidence="1">
        <name>FMN</name>
        <dbReference type="ChEBI" id="CHEBI:58210"/>
    </cofactor>
</comment>
<dbReference type="Gene3D" id="3.20.20.70">
    <property type="entry name" value="Aldolase class I"/>
    <property type="match status" value="2"/>
</dbReference>
<feature type="transmembrane region" description="Helical" evidence="5">
    <location>
        <begin position="885"/>
        <end position="907"/>
    </location>
</feature>
<dbReference type="InterPro" id="IPR037396">
    <property type="entry name" value="FMN_HAD"/>
</dbReference>